<accession>A0A3M7SJ74</accession>
<dbReference type="EMBL" id="REGN01001284">
    <property type="protein sequence ID" value="RNA35811.1"/>
    <property type="molecule type" value="Genomic_DNA"/>
</dbReference>
<reference evidence="1 2" key="1">
    <citation type="journal article" date="2018" name="Sci. Rep.">
        <title>Genomic signatures of local adaptation to the degree of environmental predictability in rotifers.</title>
        <authorList>
            <person name="Franch-Gras L."/>
            <person name="Hahn C."/>
            <person name="Garcia-Roger E.M."/>
            <person name="Carmona M.J."/>
            <person name="Serra M."/>
            <person name="Gomez A."/>
        </authorList>
    </citation>
    <scope>NUCLEOTIDE SEQUENCE [LARGE SCALE GENOMIC DNA]</scope>
    <source>
        <strain evidence="1">HYR1</strain>
    </source>
</reference>
<organism evidence="1 2">
    <name type="scientific">Brachionus plicatilis</name>
    <name type="common">Marine rotifer</name>
    <name type="synonym">Brachionus muelleri</name>
    <dbReference type="NCBI Taxonomy" id="10195"/>
    <lineage>
        <taxon>Eukaryota</taxon>
        <taxon>Metazoa</taxon>
        <taxon>Spiralia</taxon>
        <taxon>Gnathifera</taxon>
        <taxon>Rotifera</taxon>
        <taxon>Eurotatoria</taxon>
        <taxon>Monogononta</taxon>
        <taxon>Pseudotrocha</taxon>
        <taxon>Ploima</taxon>
        <taxon>Brachionidae</taxon>
        <taxon>Brachionus</taxon>
    </lineage>
</organism>
<sequence length="123" mass="13883">MTQNSPLISKLRSNKNDQVSKLVEAIIFWYFDSKPLLYSSTSLTVNGTEWLSPALTYLSINSKSQFETDTLNYSFFRMAPVLLNVKSFHISKGNAASQQLNLYVSGHFLLTITDFFATCIPSK</sequence>
<keyword evidence="2" id="KW-1185">Reference proteome</keyword>
<dbReference type="AlphaFoldDB" id="A0A3M7SJ74"/>
<evidence type="ECO:0000313" key="2">
    <source>
        <dbReference type="Proteomes" id="UP000276133"/>
    </source>
</evidence>
<comment type="caution">
    <text evidence="1">The sequence shown here is derived from an EMBL/GenBank/DDBJ whole genome shotgun (WGS) entry which is preliminary data.</text>
</comment>
<name>A0A3M7SJ74_BRAPC</name>
<dbReference type="Proteomes" id="UP000276133">
    <property type="component" value="Unassembled WGS sequence"/>
</dbReference>
<gene>
    <name evidence="1" type="ORF">BpHYR1_001901</name>
</gene>
<proteinExistence type="predicted"/>
<evidence type="ECO:0000313" key="1">
    <source>
        <dbReference type="EMBL" id="RNA35811.1"/>
    </source>
</evidence>
<protein>
    <submittedName>
        <fullName evidence="1">Uncharacterized protein</fullName>
    </submittedName>
</protein>